<dbReference type="OrthoDB" id="4074785at2759"/>
<dbReference type="RefSeq" id="XP_037137164.1">
    <property type="nucleotide sequence ID" value="XM_037281269.1"/>
</dbReference>
<dbReference type="PANTHER" id="PTHR28094">
    <property type="entry name" value="MEIOTICALLY UP-REGULATED GENE 113 PROTEIN"/>
    <property type="match status" value="1"/>
</dbReference>
<protein>
    <recommendedName>
        <fullName evidence="1">Bacteriophage T5 Orf172 DNA-binding domain-containing protein</fullName>
    </recommendedName>
</protein>
<dbReference type="Proteomes" id="UP000515788">
    <property type="component" value="Chromosome 1"/>
</dbReference>
<evidence type="ECO:0000259" key="1">
    <source>
        <dbReference type="Pfam" id="PF10544"/>
    </source>
</evidence>
<evidence type="ECO:0000313" key="2">
    <source>
        <dbReference type="EMBL" id="QLL30489.1"/>
    </source>
</evidence>
<reference evidence="2 3" key="1">
    <citation type="submission" date="2020-06" db="EMBL/GenBank/DDBJ databases">
        <title>The yeast mating-type switching endonuclease HO is a domesticated member of an unorthodox homing genetic element family.</title>
        <authorList>
            <person name="Coughlan A.Y."/>
            <person name="Lombardi L."/>
            <person name="Braun-Galleani S."/>
            <person name="Martos A.R."/>
            <person name="Galeote V."/>
            <person name="Bigey F."/>
            <person name="Dequin S."/>
            <person name="Byrne K.P."/>
            <person name="Wolfe K.H."/>
        </authorList>
    </citation>
    <scope>NUCLEOTIDE SEQUENCE [LARGE SCALE GENOMIC DNA]</scope>
    <source>
        <strain evidence="2 3">CBS764</strain>
    </source>
</reference>
<dbReference type="InterPro" id="IPR018306">
    <property type="entry name" value="Phage_T5_Orf172_DNA-bd"/>
</dbReference>
<organism evidence="2 3">
    <name type="scientific">Torulaspora globosa</name>
    <dbReference type="NCBI Taxonomy" id="48254"/>
    <lineage>
        <taxon>Eukaryota</taxon>
        <taxon>Fungi</taxon>
        <taxon>Dikarya</taxon>
        <taxon>Ascomycota</taxon>
        <taxon>Saccharomycotina</taxon>
        <taxon>Saccharomycetes</taxon>
        <taxon>Saccharomycetales</taxon>
        <taxon>Saccharomycetaceae</taxon>
        <taxon>Torulaspora</taxon>
    </lineage>
</organism>
<dbReference type="InterPro" id="IPR053006">
    <property type="entry name" value="Meiosis_regulatory"/>
</dbReference>
<evidence type="ECO:0000313" key="3">
    <source>
        <dbReference type="Proteomes" id="UP000515788"/>
    </source>
</evidence>
<dbReference type="EMBL" id="CP059246">
    <property type="protein sequence ID" value="QLL30489.1"/>
    <property type="molecule type" value="Genomic_DNA"/>
</dbReference>
<dbReference type="AlphaFoldDB" id="A0A7G3ZAF3"/>
<dbReference type="PANTHER" id="PTHR28094:SF1">
    <property type="entry name" value="MEIOTICALLY UP-REGULATED GENE 113 PROTEIN"/>
    <property type="match status" value="1"/>
</dbReference>
<dbReference type="KEGG" id="tgb:HG536_0A03060"/>
<sequence length="191" mass="21734">MYDAILEGGRRELPWLLVDDSVLSPATAVARRPWSNHTHILCKIGMTTNRSVSARLQQWQHACKHPVVNLTPETVEPLLSTQRNRETTLSRLLSKLTISRSKTPTCRRELNVPSYKDGGFWVAARGSLSLPMVENAIHRHLWARLGQGLVYCYGCDSDGPKRHKEWFRLPISELPRLFRTVDSFCRGVSDS</sequence>
<keyword evidence="3" id="KW-1185">Reference proteome</keyword>
<gene>
    <name evidence="2" type="ORF">HG536_0A03060</name>
</gene>
<proteinExistence type="predicted"/>
<name>A0A7G3ZAF3_9SACH</name>
<feature type="domain" description="Bacteriophage T5 Orf172 DNA-binding" evidence="1">
    <location>
        <begin position="32"/>
        <end position="179"/>
    </location>
</feature>
<dbReference type="Pfam" id="PF10544">
    <property type="entry name" value="T5orf172"/>
    <property type="match status" value="1"/>
</dbReference>
<accession>A0A7G3ZAF3</accession>
<dbReference type="GeneID" id="59323586"/>